<comment type="caution">
    <text evidence="2">The sequence shown here is derived from an EMBL/GenBank/DDBJ whole genome shotgun (WGS) entry which is preliminary data.</text>
</comment>
<dbReference type="Pfam" id="PF00535">
    <property type="entry name" value="Glycos_transf_2"/>
    <property type="match status" value="1"/>
</dbReference>
<dbReference type="InterPro" id="IPR029044">
    <property type="entry name" value="Nucleotide-diphossugar_trans"/>
</dbReference>
<evidence type="ECO:0000313" key="2">
    <source>
        <dbReference type="EMBL" id="NMC64212.1"/>
    </source>
</evidence>
<organism evidence="2 3">
    <name type="scientific">SAR324 cluster bacterium</name>
    <dbReference type="NCBI Taxonomy" id="2024889"/>
    <lineage>
        <taxon>Bacteria</taxon>
        <taxon>Deltaproteobacteria</taxon>
        <taxon>SAR324 cluster</taxon>
    </lineage>
</organism>
<feature type="domain" description="Glycosyltransferase 2-like" evidence="1">
    <location>
        <begin position="7"/>
        <end position="56"/>
    </location>
</feature>
<dbReference type="InterPro" id="IPR001173">
    <property type="entry name" value="Glyco_trans_2-like"/>
</dbReference>
<gene>
    <name evidence="2" type="ORF">GYA55_13695</name>
</gene>
<dbReference type="Proteomes" id="UP000524246">
    <property type="component" value="Unassembled WGS sequence"/>
</dbReference>
<dbReference type="EMBL" id="JAAZON010000626">
    <property type="protein sequence ID" value="NMC64212.1"/>
    <property type="molecule type" value="Genomic_DNA"/>
</dbReference>
<accession>A0A7X9ILG2</accession>
<evidence type="ECO:0000313" key="3">
    <source>
        <dbReference type="Proteomes" id="UP000524246"/>
    </source>
</evidence>
<keyword evidence="2" id="KW-0808">Transferase</keyword>
<protein>
    <submittedName>
        <fullName evidence="2">Glycosyltransferase family 2 protein</fullName>
    </submittedName>
</protein>
<dbReference type="SUPFAM" id="SSF53448">
    <property type="entry name" value="Nucleotide-diphospho-sugar transferases"/>
    <property type="match status" value="1"/>
</dbReference>
<name>A0A7X9ILG2_9DELT</name>
<evidence type="ECO:0000259" key="1">
    <source>
        <dbReference type="Pfam" id="PF00535"/>
    </source>
</evidence>
<dbReference type="CDD" id="cd00761">
    <property type="entry name" value="Glyco_tranf_GTA_type"/>
    <property type="match status" value="1"/>
</dbReference>
<proteinExistence type="predicted"/>
<reference evidence="2 3" key="1">
    <citation type="journal article" date="2020" name="Biotechnol. Biofuels">
        <title>New insights from the biogas microbiome by comprehensive genome-resolved metagenomics of nearly 1600 species originating from multiple anaerobic digesters.</title>
        <authorList>
            <person name="Campanaro S."/>
            <person name="Treu L."/>
            <person name="Rodriguez-R L.M."/>
            <person name="Kovalovszki A."/>
            <person name="Ziels R.M."/>
            <person name="Maus I."/>
            <person name="Zhu X."/>
            <person name="Kougias P.G."/>
            <person name="Basile A."/>
            <person name="Luo G."/>
            <person name="Schluter A."/>
            <person name="Konstantinidis K.T."/>
            <person name="Angelidaki I."/>
        </authorList>
    </citation>
    <scope>NUCLEOTIDE SEQUENCE [LARGE SCALE GENOMIC DNA]</scope>
    <source>
        <strain evidence="2">AS27yjCOA_65</strain>
    </source>
</reference>
<sequence>MAVKYLSIVIPTYRQRYLEDTLKSLERQNNRNFEVIVVENGYCSEATQKAVQEHRGNLDISWYFEPLHFRFAHFLTSLGKCSKLWA</sequence>
<dbReference type="GO" id="GO:0016740">
    <property type="term" value="F:transferase activity"/>
    <property type="evidence" value="ECO:0007669"/>
    <property type="project" value="UniProtKB-KW"/>
</dbReference>
<dbReference type="Gene3D" id="3.90.550.10">
    <property type="entry name" value="Spore Coat Polysaccharide Biosynthesis Protein SpsA, Chain A"/>
    <property type="match status" value="1"/>
</dbReference>
<dbReference type="AlphaFoldDB" id="A0A7X9ILG2"/>